<evidence type="ECO:0000313" key="8">
    <source>
        <dbReference type="Proteomes" id="UP001168338"/>
    </source>
</evidence>
<feature type="transmembrane region" description="Helical" evidence="5">
    <location>
        <begin position="168"/>
        <end position="186"/>
    </location>
</feature>
<dbReference type="InterPro" id="IPR013525">
    <property type="entry name" value="ABC2_TM"/>
</dbReference>
<dbReference type="InterPro" id="IPR051784">
    <property type="entry name" value="Nod_factor_ABC_transporter"/>
</dbReference>
<sequence length="251" mass="26462">MRPAGLGEQLRRSLAVARKDIRIYYVKGPVVIFGLLIPLFLFLAFSLGNRFASVPFLISGLLAMTVFFTATAVSPVIFPWETQARTLERLAAAPITVPALVFGDVLASFLFGALIALVPVGIGVALGVTITSPAALLAGILLAALCFASLGVLLAVPPARAPQNIMMLSSLIKFPLIFISGIFIPVESLPAWGRVLAAASPLTYFTDIARAAMGEANAYPVALDLAVLAAFSLLFLGAAMLLHARTLSKRL</sequence>
<evidence type="ECO:0000256" key="2">
    <source>
        <dbReference type="ARBA" id="ARBA00022692"/>
    </source>
</evidence>
<dbReference type="PROSITE" id="PS51012">
    <property type="entry name" value="ABC_TM2"/>
    <property type="match status" value="1"/>
</dbReference>
<protein>
    <submittedName>
        <fullName evidence="7">ABC transporter permease</fullName>
    </submittedName>
</protein>
<gene>
    <name evidence="7" type="ORF">FGU65_06190</name>
</gene>
<comment type="caution">
    <text evidence="7">The sequence shown here is derived from an EMBL/GenBank/DDBJ whole genome shotgun (WGS) entry which is preliminary data.</text>
</comment>
<comment type="subcellular location">
    <subcellularLocation>
        <location evidence="1">Membrane</location>
        <topology evidence="1">Multi-pass membrane protein</topology>
    </subcellularLocation>
</comment>
<dbReference type="InterPro" id="IPR000412">
    <property type="entry name" value="ABC_2_transport"/>
</dbReference>
<feature type="transmembrane region" description="Helical" evidence="5">
    <location>
        <begin position="56"/>
        <end position="78"/>
    </location>
</feature>
<dbReference type="PIRSF" id="PIRSF006648">
    <property type="entry name" value="DrrB"/>
    <property type="match status" value="1"/>
</dbReference>
<evidence type="ECO:0000256" key="3">
    <source>
        <dbReference type="ARBA" id="ARBA00022989"/>
    </source>
</evidence>
<dbReference type="PANTHER" id="PTHR43229:SF2">
    <property type="entry name" value="NODULATION PROTEIN J"/>
    <property type="match status" value="1"/>
</dbReference>
<keyword evidence="3 5" id="KW-1133">Transmembrane helix</keyword>
<keyword evidence="4 5" id="KW-0472">Membrane</keyword>
<proteinExistence type="predicted"/>
<dbReference type="InterPro" id="IPR047817">
    <property type="entry name" value="ABC2_TM_bact-type"/>
</dbReference>
<evidence type="ECO:0000256" key="1">
    <source>
        <dbReference type="ARBA" id="ARBA00004141"/>
    </source>
</evidence>
<accession>A0ABT8M9A1</accession>
<dbReference type="PRINTS" id="PR00164">
    <property type="entry name" value="ABC2TRNSPORT"/>
</dbReference>
<dbReference type="EMBL" id="VCYH01000003">
    <property type="protein sequence ID" value="MDN7024481.1"/>
    <property type="molecule type" value="Genomic_DNA"/>
</dbReference>
<name>A0ABT8M9A1_9EURY</name>
<evidence type="ECO:0000259" key="6">
    <source>
        <dbReference type="PROSITE" id="PS51012"/>
    </source>
</evidence>
<evidence type="ECO:0000313" key="7">
    <source>
        <dbReference type="EMBL" id="MDN7024481.1"/>
    </source>
</evidence>
<dbReference type="Pfam" id="PF01061">
    <property type="entry name" value="ABC2_membrane"/>
    <property type="match status" value="1"/>
</dbReference>
<evidence type="ECO:0000256" key="4">
    <source>
        <dbReference type="ARBA" id="ARBA00023136"/>
    </source>
</evidence>
<feature type="transmembrane region" description="Helical" evidence="5">
    <location>
        <begin position="21"/>
        <end position="44"/>
    </location>
</feature>
<keyword evidence="2 5" id="KW-0812">Transmembrane</keyword>
<feature type="domain" description="ABC transmembrane type-2" evidence="6">
    <location>
        <begin position="20"/>
        <end position="246"/>
    </location>
</feature>
<feature type="transmembrane region" description="Helical" evidence="5">
    <location>
        <begin position="221"/>
        <end position="242"/>
    </location>
</feature>
<keyword evidence="8" id="KW-1185">Reference proteome</keyword>
<reference evidence="7" key="1">
    <citation type="submission" date="2019-05" db="EMBL/GenBank/DDBJ databases">
        <title>Methanoculleus sp. FWC-SCC1, a methanogenic archaeon isolated from deep marine cold seep.</title>
        <authorList>
            <person name="Chen Y.-W."/>
            <person name="Chen S.-C."/>
            <person name="Teng N.-H."/>
            <person name="Lai M.-C."/>
        </authorList>
    </citation>
    <scope>NUCLEOTIDE SEQUENCE</scope>
    <source>
        <strain evidence="7">FWC-SCC1</strain>
    </source>
</reference>
<evidence type="ECO:0000256" key="5">
    <source>
        <dbReference type="SAM" id="Phobius"/>
    </source>
</evidence>
<feature type="transmembrane region" description="Helical" evidence="5">
    <location>
        <begin position="99"/>
        <end position="128"/>
    </location>
</feature>
<feature type="transmembrane region" description="Helical" evidence="5">
    <location>
        <begin position="134"/>
        <end position="156"/>
    </location>
</feature>
<dbReference type="Proteomes" id="UP001168338">
    <property type="component" value="Unassembled WGS sequence"/>
</dbReference>
<organism evidence="7 8">
    <name type="scientific">Methanoculleus frigidifontis</name>
    <dbReference type="NCBI Taxonomy" id="2584085"/>
    <lineage>
        <taxon>Archaea</taxon>
        <taxon>Methanobacteriati</taxon>
        <taxon>Methanobacteriota</taxon>
        <taxon>Stenosarchaea group</taxon>
        <taxon>Methanomicrobia</taxon>
        <taxon>Methanomicrobiales</taxon>
        <taxon>Methanomicrobiaceae</taxon>
        <taxon>Methanoculleus</taxon>
    </lineage>
</organism>
<dbReference type="PANTHER" id="PTHR43229">
    <property type="entry name" value="NODULATION PROTEIN J"/>
    <property type="match status" value="1"/>
</dbReference>